<dbReference type="PANTHER" id="PTHR46159">
    <property type="entry name" value="PROTEIN TESMIN/TSO1-LIKE CXC 2"/>
    <property type="match status" value="1"/>
</dbReference>
<feature type="region of interest" description="Disordered" evidence="4">
    <location>
        <begin position="628"/>
        <end position="647"/>
    </location>
</feature>
<feature type="region of interest" description="Disordered" evidence="4">
    <location>
        <begin position="1026"/>
        <end position="1077"/>
    </location>
</feature>
<feature type="compositionally biased region" description="Polar residues" evidence="4">
    <location>
        <begin position="1054"/>
        <end position="1069"/>
    </location>
</feature>
<feature type="compositionally biased region" description="Polar residues" evidence="4">
    <location>
        <begin position="432"/>
        <end position="453"/>
    </location>
</feature>
<dbReference type="SMART" id="SM01114">
    <property type="entry name" value="CXC"/>
    <property type="match status" value="2"/>
</dbReference>
<protein>
    <recommendedName>
        <fullName evidence="5">CRC domain-containing protein</fullName>
    </recommendedName>
</protein>
<keyword evidence="3" id="KW-0539">Nucleus</keyword>
<dbReference type="PROSITE" id="PS51634">
    <property type="entry name" value="CRC"/>
    <property type="match status" value="1"/>
</dbReference>
<feature type="compositionally biased region" description="Polar residues" evidence="4">
    <location>
        <begin position="920"/>
        <end position="929"/>
    </location>
</feature>
<dbReference type="GO" id="GO:0005634">
    <property type="term" value="C:nucleus"/>
    <property type="evidence" value="ECO:0007669"/>
    <property type="project" value="UniProtKB-SubCell"/>
</dbReference>
<gene>
    <name evidence="6" type="ORF">AXG93_4080s1140</name>
</gene>
<feature type="region of interest" description="Disordered" evidence="4">
    <location>
        <begin position="243"/>
        <end position="273"/>
    </location>
</feature>
<feature type="region of interest" description="Disordered" evidence="4">
    <location>
        <begin position="389"/>
        <end position="465"/>
    </location>
</feature>
<evidence type="ECO:0000256" key="4">
    <source>
        <dbReference type="SAM" id="MobiDB-lite"/>
    </source>
</evidence>
<proteinExistence type="inferred from homology"/>
<dbReference type="EMBL" id="LVLJ01002517">
    <property type="protein sequence ID" value="OAE24634.1"/>
    <property type="molecule type" value="Genomic_DNA"/>
</dbReference>
<accession>A0A176VV02</accession>
<feature type="region of interest" description="Disordered" evidence="4">
    <location>
        <begin position="897"/>
        <end position="929"/>
    </location>
</feature>
<feature type="region of interest" description="Disordered" evidence="4">
    <location>
        <begin position="1096"/>
        <end position="1152"/>
    </location>
</feature>
<keyword evidence="7" id="KW-1185">Reference proteome</keyword>
<dbReference type="InterPro" id="IPR033467">
    <property type="entry name" value="Tesmin/TSO1-like_CXC"/>
</dbReference>
<dbReference type="GO" id="GO:0003700">
    <property type="term" value="F:DNA-binding transcription factor activity"/>
    <property type="evidence" value="ECO:0007669"/>
    <property type="project" value="InterPro"/>
</dbReference>
<evidence type="ECO:0000256" key="1">
    <source>
        <dbReference type="ARBA" id="ARBA00004123"/>
    </source>
</evidence>
<feature type="compositionally biased region" description="Basic and acidic residues" evidence="4">
    <location>
        <begin position="255"/>
        <end position="269"/>
    </location>
</feature>
<comment type="similarity">
    <text evidence="2">Belongs to the lin-54 family.</text>
</comment>
<dbReference type="AlphaFoldDB" id="A0A176VV02"/>
<dbReference type="InterPro" id="IPR044522">
    <property type="entry name" value="TSO1-like"/>
</dbReference>
<evidence type="ECO:0000259" key="5">
    <source>
        <dbReference type="PROSITE" id="PS51634"/>
    </source>
</evidence>
<dbReference type="InterPro" id="IPR005172">
    <property type="entry name" value="CRC"/>
</dbReference>
<name>A0A176VV02_MARPO</name>
<evidence type="ECO:0000313" key="6">
    <source>
        <dbReference type="EMBL" id="OAE24634.1"/>
    </source>
</evidence>
<organism evidence="6 7">
    <name type="scientific">Marchantia polymorpha subsp. ruderalis</name>
    <dbReference type="NCBI Taxonomy" id="1480154"/>
    <lineage>
        <taxon>Eukaryota</taxon>
        <taxon>Viridiplantae</taxon>
        <taxon>Streptophyta</taxon>
        <taxon>Embryophyta</taxon>
        <taxon>Marchantiophyta</taxon>
        <taxon>Marchantiopsida</taxon>
        <taxon>Marchantiidae</taxon>
        <taxon>Marchantiales</taxon>
        <taxon>Marchantiaceae</taxon>
        <taxon>Marchantia</taxon>
    </lineage>
</organism>
<comment type="caution">
    <text evidence="6">The sequence shown here is derived from an EMBL/GenBank/DDBJ whole genome shotgun (WGS) entry which is preliminary data.</text>
</comment>
<feature type="region of interest" description="Disordered" evidence="4">
    <location>
        <begin position="1164"/>
        <end position="1186"/>
    </location>
</feature>
<reference evidence="6" key="1">
    <citation type="submission" date="2016-03" db="EMBL/GenBank/DDBJ databases">
        <title>Mechanisms controlling the formation of the plant cell surface in tip-growing cells are functionally conserved among land plants.</title>
        <authorList>
            <person name="Honkanen S."/>
            <person name="Jones V.A."/>
            <person name="Morieri G."/>
            <person name="Champion C."/>
            <person name="Hetherington A.J."/>
            <person name="Kelly S."/>
            <person name="Saint-Marcoux D."/>
            <person name="Proust H."/>
            <person name="Prescott H."/>
            <person name="Dolan L."/>
        </authorList>
    </citation>
    <scope>NUCLEOTIDE SEQUENCE [LARGE SCALE GENOMIC DNA]</scope>
    <source>
        <tissue evidence="6">Whole gametophyte</tissue>
    </source>
</reference>
<comment type="subcellular location">
    <subcellularLocation>
        <location evidence="1">Nucleus</location>
    </subcellularLocation>
</comment>
<feature type="region of interest" description="Disordered" evidence="4">
    <location>
        <begin position="676"/>
        <end position="706"/>
    </location>
</feature>
<feature type="region of interest" description="Disordered" evidence="4">
    <location>
        <begin position="191"/>
        <end position="215"/>
    </location>
</feature>
<feature type="domain" description="CRC" evidence="5">
    <location>
        <begin position="704"/>
        <end position="829"/>
    </location>
</feature>
<evidence type="ECO:0000256" key="2">
    <source>
        <dbReference type="ARBA" id="ARBA00007267"/>
    </source>
</evidence>
<dbReference type="PANTHER" id="PTHR46159:SF6">
    <property type="entry name" value="OS12G0605300 PROTEIN"/>
    <property type="match status" value="1"/>
</dbReference>
<sequence length="1186" mass="128219">MAAIVFRNLRRNEATLSATPQGSPFFKYLCNLSPIKSTRPRHVVQTYAELSMPPPPAVFTSPPNPNKCGGRVRRGLGVSSFVSHSSWSVDKENLPNHSYVSRSYTAVQSESSHASSHDALAYVSHQSTGIKQEVVDKNEDAPSKYEYSDVSDYLTEPVESGLYNTSKAYFMVKTSTVCEEFEFPGEDHVHVASQDEPSSSQLTNPPSANEENSHDVSGITVLPQAGSDDNLFQSGDVCSKETEEVIGCRPSCESNDERNGDGSETRSSDDSLQLDQETAAMAFLLVGEVDGEGGSGSDWSAAHQAALPEFSQQQSPDFSAVERISDGVHPRGREEFDGGASNGLVENRLAVEELRGTGNDDNRNELVGGPFGQRGVRRRCLDFENARRKSMGGGVSRKSLGQRPKSVVGPSELTTSRNVPPSVLSERAAATSDATNSCPSVGSTEEPQSNTPGQPRPILSGTNLKSPGLLRLTSFQRDISSTEKLVVETTRTVIESSTNRTAPSGIGLHLNSLTGNTGLHLNSLTGSISFSPNNRDVSQSLGIGSASKGAVASLLGISGMSGNPNEIRCEGFTTSMAGIGPGTKCFAMNSSTSLYTSGVSVPFLERNRMPSRDTTPIMDMAREIAKSNDIHPSTGGSRQSHDESRSLGSDVLDKKACPIGKKRLLHHDALQQSNLDYAEEYDSPRSPKKKRKSPTSAGEKSGEGCKRCNCKKSKCLKLYCECFAAGTYCVGSCTCHDCFNKPEHEDTVLATRQQIESRNPLAFAPKIIHAADSSPKRGEEVIDTPASARHKRGCNCKKSLCLKKYCECYQAGVGCSEGCRCEGCKNMYGRKEANEEADEKEILLEALEKESQEDFDDLSKPEHASALILEQHRHMGKDLSPITPSVQYTGQGRAIGRTRSLGKKRSSSPLSQPCGGLLQRSPTDSSQSPLNLCGDGNFSAHQNPEFQLSKIERSPNSTPKFTRISQLSPRWERLGDICTLTPLPQAPLRPTPASISTLERTGASPCFNRQSMEAVSSYQSDLADFTSLGKPSSFQLPPDDSPPSPSNRRMSQSTSRQTPCTPSLSSSAFTGKEEMKFGDSRSGQFACYSQDDDDTPDFLRYSEDAHSPLISKTSSPKQKRVSPPHFEGLREKCRGDSRNIFDSPARSSPGLRSSRKFILTAISGLPSPHSMGPTLQGHIGNSQKKG</sequence>
<feature type="compositionally biased region" description="Basic and acidic residues" evidence="4">
    <location>
        <begin position="1127"/>
        <end position="1139"/>
    </location>
</feature>
<dbReference type="Proteomes" id="UP000077202">
    <property type="component" value="Unassembled WGS sequence"/>
</dbReference>
<dbReference type="Pfam" id="PF03638">
    <property type="entry name" value="TCR"/>
    <property type="match status" value="2"/>
</dbReference>
<feature type="compositionally biased region" description="Polar residues" evidence="4">
    <location>
        <begin position="195"/>
        <end position="210"/>
    </location>
</feature>
<evidence type="ECO:0000313" key="7">
    <source>
        <dbReference type="Proteomes" id="UP000077202"/>
    </source>
</evidence>
<evidence type="ECO:0000256" key="3">
    <source>
        <dbReference type="ARBA" id="ARBA00023242"/>
    </source>
</evidence>